<sequence length="312" mass="35665">MITQPLVSVICLCYNHERFLADALDSVLTQTYPNIEIIVVDDCSTDGSITIINAYLAKYPQIRFISTGKNIGNCAAFNTGLNASSGDFIIDFATDDVLLPERITQQVEAFKKVDESYGVVYSDAEYITDTSEHLYFHSQKYKPAPDGDVFAEVLRRYFICPPTMLIRRAVFEDLGGYDAMLAYEDFDFWIRSARKYKYHYLDKITTQRRVHDKSLSRGLYKAGDKMLASTVIVCRKAADLVQNEMEKKALAQRLKYEARHAYLTGNFKEAADLLAILETISGLPVSYRLISSLNKRKVNLSFLRKLYHLLRY</sequence>
<evidence type="ECO:0000313" key="3">
    <source>
        <dbReference type="Proteomes" id="UP000813018"/>
    </source>
</evidence>
<organism evidence="2 3">
    <name type="scientific">Pontibacter aydingkolensis</name>
    <dbReference type="NCBI Taxonomy" id="1911536"/>
    <lineage>
        <taxon>Bacteria</taxon>
        <taxon>Pseudomonadati</taxon>
        <taxon>Bacteroidota</taxon>
        <taxon>Cytophagia</taxon>
        <taxon>Cytophagales</taxon>
        <taxon>Hymenobacteraceae</taxon>
        <taxon>Pontibacter</taxon>
    </lineage>
</organism>
<protein>
    <submittedName>
        <fullName evidence="2">Glycosyltransferase</fullName>
        <ecNumber evidence="2">2.4.-.-</ecNumber>
    </submittedName>
</protein>
<dbReference type="SUPFAM" id="SSF53448">
    <property type="entry name" value="Nucleotide-diphospho-sugar transferases"/>
    <property type="match status" value="1"/>
</dbReference>
<dbReference type="InterPro" id="IPR050834">
    <property type="entry name" value="Glycosyltransf_2"/>
</dbReference>
<dbReference type="Pfam" id="PF00535">
    <property type="entry name" value="Glycos_transf_2"/>
    <property type="match status" value="1"/>
</dbReference>
<keyword evidence="2" id="KW-0328">Glycosyltransferase</keyword>
<dbReference type="InterPro" id="IPR001173">
    <property type="entry name" value="Glyco_trans_2-like"/>
</dbReference>
<keyword evidence="2" id="KW-0808">Transferase</keyword>
<dbReference type="GO" id="GO:0016757">
    <property type="term" value="F:glycosyltransferase activity"/>
    <property type="evidence" value="ECO:0007669"/>
    <property type="project" value="UniProtKB-KW"/>
</dbReference>
<dbReference type="RefSeq" id="WP_219875310.1">
    <property type="nucleotide sequence ID" value="NZ_JAHYXK010000001.1"/>
</dbReference>
<reference evidence="2 3" key="1">
    <citation type="journal article" date="2016" name="Int. J. Syst. Evol. Microbiol.">
        <title>Pontibacter aydingkolensis sp. nov., isolated from soil of a salt lake.</title>
        <authorList>
            <person name="Osman G."/>
            <person name="Zhang T."/>
            <person name="Lou K."/>
            <person name="Gao Y."/>
            <person name="Chang W."/>
            <person name="Lin Q."/>
            <person name="Yang H.M."/>
            <person name="Huo X.D."/>
            <person name="Wang N."/>
        </authorList>
    </citation>
    <scope>NUCLEOTIDE SEQUENCE [LARGE SCALE GENOMIC DNA]</scope>
    <source>
        <strain evidence="2 3">KACC 19255</strain>
    </source>
</reference>
<dbReference type="EC" id="2.4.-.-" evidence="2"/>
<accession>A0ABS7CNL8</accession>
<dbReference type="PANTHER" id="PTHR43685:SF2">
    <property type="entry name" value="GLYCOSYLTRANSFERASE 2-LIKE DOMAIN-CONTAINING PROTEIN"/>
    <property type="match status" value="1"/>
</dbReference>
<dbReference type="Gene3D" id="3.90.550.10">
    <property type="entry name" value="Spore Coat Polysaccharide Biosynthesis Protein SpsA, Chain A"/>
    <property type="match status" value="1"/>
</dbReference>
<dbReference type="InterPro" id="IPR029044">
    <property type="entry name" value="Nucleotide-diphossugar_trans"/>
</dbReference>
<keyword evidence="3" id="KW-1185">Reference proteome</keyword>
<dbReference type="Proteomes" id="UP000813018">
    <property type="component" value="Unassembled WGS sequence"/>
</dbReference>
<proteinExistence type="predicted"/>
<dbReference type="PANTHER" id="PTHR43685">
    <property type="entry name" value="GLYCOSYLTRANSFERASE"/>
    <property type="match status" value="1"/>
</dbReference>
<evidence type="ECO:0000259" key="1">
    <source>
        <dbReference type="Pfam" id="PF00535"/>
    </source>
</evidence>
<evidence type="ECO:0000313" key="2">
    <source>
        <dbReference type="EMBL" id="MBW7465456.1"/>
    </source>
</evidence>
<name>A0ABS7CNL8_9BACT</name>
<feature type="domain" description="Glycosyltransferase 2-like" evidence="1">
    <location>
        <begin position="8"/>
        <end position="174"/>
    </location>
</feature>
<dbReference type="EMBL" id="JAHYXK010000001">
    <property type="protein sequence ID" value="MBW7465456.1"/>
    <property type="molecule type" value="Genomic_DNA"/>
</dbReference>
<comment type="caution">
    <text evidence="2">The sequence shown here is derived from an EMBL/GenBank/DDBJ whole genome shotgun (WGS) entry which is preliminary data.</text>
</comment>
<gene>
    <name evidence="2" type="ORF">K0O23_00110</name>
</gene>